<protein>
    <submittedName>
        <fullName evidence="3">Pilus assembly protein PilX</fullName>
    </submittedName>
</protein>
<dbReference type="Gene3D" id="3.30.1690.10">
    <property type="entry name" value="TcpA-like pilin"/>
    <property type="match status" value="1"/>
</dbReference>
<name>A0ABX8MH10_9PSED</name>
<keyword evidence="1" id="KW-0472">Membrane</keyword>
<feature type="domain" description="Type 4 secretion system PilS N-terminal" evidence="2">
    <location>
        <begin position="43"/>
        <end position="169"/>
    </location>
</feature>
<feature type="transmembrane region" description="Helical" evidence="1">
    <location>
        <begin position="12"/>
        <end position="39"/>
    </location>
</feature>
<evidence type="ECO:0000256" key="1">
    <source>
        <dbReference type="SAM" id="Phobius"/>
    </source>
</evidence>
<evidence type="ECO:0000259" key="2">
    <source>
        <dbReference type="Pfam" id="PF08805"/>
    </source>
</evidence>
<dbReference type="InterPro" id="IPR014911">
    <property type="entry name" value="PilS_N"/>
</dbReference>
<dbReference type="Pfam" id="PF08805">
    <property type="entry name" value="PilS"/>
    <property type="match status" value="1"/>
</dbReference>
<dbReference type="InterPro" id="IPR045584">
    <property type="entry name" value="Pilin-like"/>
</dbReference>
<sequence length="171" mass="17725">MAIRSPKKQGGFLSIDGVFWLMLIAVALGFILVIAWAMLGNSDTAIEQSNISTMVANTKKLKGSAGYGTSGANMVPSLINLEGTGTMGKNGNTLVNQWNGSVTVVSNGMTFTITESNLPKSACIVLATKVAKDQKTTTAINGGSATTGEILGMTASTSCSSDTNTIAWTFF</sequence>
<organism evidence="3 4">
    <name type="scientific">Pseudomonas sessilinigenes</name>
    <dbReference type="NCBI Taxonomy" id="658629"/>
    <lineage>
        <taxon>Bacteria</taxon>
        <taxon>Pseudomonadati</taxon>
        <taxon>Pseudomonadota</taxon>
        <taxon>Gammaproteobacteria</taxon>
        <taxon>Pseudomonadales</taxon>
        <taxon>Pseudomonadaceae</taxon>
        <taxon>Pseudomonas</taxon>
    </lineage>
</organism>
<evidence type="ECO:0000313" key="3">
    <source>
        <dbReference type="EMBL" id="QXH37887.1"/>
    </source>
</evidence>
<proteinExistence type="predicted"/>
<reference evidence="3" key="1">
    <citation type="submission" date="2021-06" db="EMBL/GenBank/DDBJ databases">
        <title>Updating the genus Pseudomonas: Description of 43 new species and partition of the Pseudomonas putida group.</title>
        <authorList>
            <person name="Girard L."/>
            <person name="Lood C."/>
            <person name="Vandamme P."/>
            <person name="Rokni-Zadeh H."/>
            <person name="van Noort V."/>
            <person name="Hofte M."/>
            <person name="Lavigne R."/>
            <person name="De Mot R."/>
        </authorList>
    </citation>
    <scope>NUCLEOTIDE SEQUENCE</scope>
    <source>
        <strain evidence="3">CMR12a</strain>
    </source>
</reference>
<dbReference type="EMBL" id="CP077074">
    <property type="protein sequence ID" value="QXH37887.1"/>
    <property type="molecule type" value="Genomic_DNA"/>
</dbReference>
<gene>
    <name evidence="3" type="ORF">KSS89_16475</name>
</gene>
<keyword evidence="4" id="KW-1185">Reference proteome</keyword>
<dbReference type="RefSeq" id="WP_085597439.1">
    <property type="nucleotide sequence ID" value="NZ_CP027706.1"/>
</dbReference>
<accession>A0ABX8MH10</accession>
<keyword evidence="1" id="KW-0812">Transmembrane</keyword>
<dbReference type="Proteomes" id="UP000693952">
    <property type="component" value="Chromosome"/>
</dbReference>
<keyword evidence="1" id="KW-1133">Transmembrane helix</keyword>
<evidence type="ECO:0000313" key="4">
    <source>
        <dbReference type="Proteomes" id="UP000693952"/>
    </source>
</evidence>
<dbReference type="SUPFAM" id="SSF54523">
    <property type="entry name" value="Pili subunits"/>
    <property type="match status" value="1"/>
</dbReference>